<accession>A0A2S9IEV0</accession>
<keyword evidence="3" id="KW-1185">Reference proteome</keyword>
<organism evidence="2 3">
    <name type="scientific">Pantoea coffeiphila</name>
    <dbReference type="NCBI Taxonomy" id="1465635"/>
    <lineage>
        <taxon>Bacteria</taxon>
        <taxon>Pseudomonadati</taxon>
        <taxon>Pseudomonadota</taxon>
        <taxon>Gammaproteobacteria</taxon>
        <taxon>Enterobacterales</taxon>
        <taxon>Erwiniaceae</taxon>
        <taxon>Pantoea</taxon>
    </lineage>
</organism>
<dbReference type="InterPro" id="IPR021561">
    <property type="entry name" value="AbiEi_3"/>
</dbReference>
<feature type="domain" description="Transcriptional regulator AbiEi antitoxin N-terminal" evidence="1">
    <location>
        <begin position="11"/>
        <end position="92"/>
    </location>
</feature>
<reference evidence="2 3" key="1">
    <citation type="submission" date="2017-10" db="EMBL/GenBank/DDBJ databases">
        <title>Draft genome of two endophytic bacteria isolated from 'guarana' Paullinia cupana (Mart.) Ducke.</title>
        <authorList>
            <person name="Siqueira K.A."/>
            <person name="Liotti R.G."/>
            <person name="Mendes T.A."/>
            <person name="Soares M.A."/>
        </authorList>
    </citation>
    <scope>NUCLEOTIDE SEQUENCE [LARGE SCALE GENOMIC DNA]</scope>
    <source>
        <strain evidence="2 3">342</strain>
    </source>
</reference>
<protein>
    <recommendedName>
        <fullName evidence="1">Transcriptional regulator AbiEi antitoxin N-terminal domain-containing protein</fullName>
    </recommendedName>
</protein>
<dbReference type="AlphaFoldDB" id="A0A2S9IEV0"/>
<evidence type="ECO:0000313" key="2">
    <source>
        <dbReference type="EMBL" id="PRD16312.1"/>
    </source>
</evidence>
<dbReference type="InterPro" id="IPR033455">
    <property type="entry name" value="AbiEi_3_N"/>
</dbReference>
<gene>
    <name evidence="2" type="ORF">CQW29_05725</name>
</gene>
<evidence type="ECO:0000313" key="3">
    <source>
        <dbReference type="Proteomes" id="UP000239181"/>
    </source>
</evidence>
<dbReference type="Pfam" id="PF11459">
    <property type="entry name" value="AbiEi_3"/>
    <property type="match status" value="1"/>
</dbReference>
<evidence type="ECO:0000259" key="1">
    <source>
        <dbReference type="Pfam" id="PF17194"/>
    </source>
</evidence>
<sequence length="259" mass="29485">MLDLESRKRLTTLVPHELIATKTWLRQQGLSLHFIDNAVKGRVLKVLVPGVYARYESTLTWKGIIASLQRMSDASVGVGGLSALNLEGLAHYQERGKLSLVHLYSDAPPPAWLGKLGVETRFKWHGTRQLWQPLKTNEAKFFRQDIWRETLPPVIYSVPEKAIVELLSDVPKSISFEHADRLMEGLSNLSPRRLDVILQASTSIKSKRLFMWLAGRHNHPWLKHLKPENYDFGSGKRELASGGRLDKAWNITVPMEMSF</sequence>
<dbReference type="RefSeq" id="WP_105591754.1">
    <property type="nucleotide sequence ID" value="NZ_PDET01000003.1"/>
</dbReference>
<dbReference type="OrthoDB" id="1550938at2"/>
<dbReference type="Pfam" id="PF17194">
    <property type="entry name" value="AbiEi_3_N"/>
    <property type="match status" value="1"/>
</dbReference>
<comment type="caution">
    <text evidence="2">The sequence shown here is derived from an EMBL/GenBank/DDBJ whole genome shotgun (WGS) entry which is preliminary data.</text>
</comment>
<proteinExistence type="predicted"/>
<dbReference type="EMBL" id="PDET01000003">
    <property type="protein sequence ID" value="PRD16312.1"/>
    <property type="molecule type" value="Genomic_DNA"/>
</dbReference>
<name>A0A2S9IEV0_9GAMM</name>
<dbReference type="Proteomes" id="UP000239181">
    <property type="component" value="Unassembled WGS sequence"/>
</dbReference>